<sequence>METKSFFSYDIKNLKGDIMGGFTTAIVALPLALALGVASGAGAKAGLYSAIITGILSTLFGGTPAQVNGPTGAMTVVLIELYEKFGAEALFAAMLVAGVTQILIGGLKLGKYIHLIPQPVIVGFTNGIGFLIFLKMIPYFETGPVVALITIAVMLLFPFITKKVPASLMALIVGTVAGTYLLPGGELVGAIPSGLPQFTLPSFPANQLVDIIQSGIILAMLGCIESLLAALVVDEMTKTKHHSNKELIGQGIGNTVATLFGALIGTGAIVRSAVNVNAGGRTRLSGILHGIILLVITLKFAPLASQIPLAVLGGILMGTAIKMVEYSATRKFTYASKRAGSVIIVTTLLTVFSDLVIAVAAGTLLSMFLFVLSMGEVYLKQYPISIKGGKKVASYTVEGPLFFGVSNAIASKLEIESEDADIIVLNLMNMPVMDSTGAIAIKSIKQLLEGNGQTLILAGVKEQAGKLLTKLEVISDEDLQISSMRIKDVLSHIEMNMVNA</sequence>
<evidence type="ECO:0000313" key="8">
    <source>
        <dbReference type="Proteomes" id="UP000243406"/>
    </source>
</evidence>
<dbReference type="Gene3D" id="3.30.750.24">
    <property type="entry name" value="STAS domain"/>
    <property type="match status" value="1"/>
</dbReference>
<gene>
    <name evidence="7" type="ORF">SAMN02745120_0818</name>
</gene>
<evidence type="ECO:0000256" key="4">
    <source>
        <dbReference type="ARBA" id="ARBA00023136"/>
    </source>
</evidence>
<reference evidence="8" key="1">
    <citation type="submission" date="2017-02" db="EMBL/GenBank/DDBJ databases">
        <authorList>
            <person name="Varghese N."/>
            <person name="Submissions S."/>
        </authorList>
    </citation>
    <scope>NUCLEOTIDE SEQUENCE [LARGE SCALE GENOMIC DNA]</scope>
    <source>
        <strain evidence="8">ATCC 35199</strain>
    </source>
</reference>
<feature type="transmembrane region" description="Helical" evidence="5">
    <location>
        <begin position="254"/>
        <end position="274"/>
    </location>
</feature>
<dbReference type="OrthoDB" id="9771198at2"/>
<dbReference type="PROSITE" id="PS50801">
    <property type="entry name" value="STAS"/>
    <property type="match status" value="1"/>
</dbReference>
<dbReference type="EMBL" id="FUYN01000001">
    <property type="protein sequence ID" value="SKB30682.1"/>
    <property type="molecule type" value="Genomic_DNA"/>
</dbReference>
<dbReference type="AlphaFoldDB" id="A0A1T5A6N4"/>
<name>A0A1T5A6N4_9FIRM</name>
<evidence type="ECO:0000313" key="7">
    <source>
        <dbReference type="EMBL" id="SKB30682.1"/>
    </source>
</evidence>
<evidence type="ECO:0000256" key="2">
    <source>
        <dbReference type="ARBA" id="ARBA00022692"/>
    </source>
</evidence>
<dbReference type="CDD" id="cd07042">
    <property type="entry name" value="STAS_SulP_like_sulfate_transporter"/>
    <property type="match status" value="1"/>
</dbReference>
<feature type="transmembrane region" description="Helical" evidence="5">
    <location>
        <begin position="286"/>
        <end position="318"/>
    </location>
</feature>
<dbReference type="GO" id="GO:0055085">
    <property type="term" value="P:transmembrane transport"/>
    <property type="evidence" value="ECO:0007669"/>
    <property type="project" value="InterPro"/>
</dbReference>
<organism evidence="7 8">
    <name type="scientific">Acetoanaerobium noterae</name>
    <dbReference type="NCBI Taxonomy" id="745369"/>
    <lineage>
        <taxon>Bacteria</taxon>
        <taxon>Bacillati</taxon>
        <taxon>Bacillota</taxon>
        <taxon>Clostridia</taxon>
        <taxon>Peptostreptococcales</taxon>
        <taxon>Filifactoraceae</taxon>
        <taxon>Acetoanaerobium</taxon>
    </lineage>
</organism>
<dbReference type="InterPro" id="IPR011547">
    <property type="entry name" value="SLC26A/SulP_dom"/>
</dbReference>
<dbReference type="PANTHER" id="PTHR11814">
    <property type="entry name" value="SULFATE TRANSPORTER"/>
    <property type="match status" value="1"/>
</dbReference>
<feature type="transmembrane region" description="Helical" evidence="5">
    <location>
        <begin position="143"/>
        <end position="161"/>
    </location>
</feature>
<feature type="transmembrane region" description="Helical" evidence="5">
    <location>
        <begin position="45"/>
        <end position="65"/>
    </location>
</feature>
<comment type="subcellular location">
    <subcellularLocation>
        <location evidence="1">Membrane</location>
        <topology evidence="1">Multi-pass membrane protein</topology>
    </subcellularLocation>
</comment>
<dbReference type="RefSeq" id="WP_079588756.1">
    <property type="nucleotide sequence ID" value="NZ_FUYN01000001.1"/>
</dbReference>
<feature type="transmembrane region" description="Helical" evidence="5">
    <location>
        <begin position="339"/>
        <end position="372"/>
    </location>
</feature>
<keyword evidence="4 5" id="KW-0472">Membrane</keyword>
<keyword evidence="2 5" id="KW-0812">Transmembrane</keyword>
<feature type="transmembrane region" description="Helical" evidence="5">
    <location>
        <begin position="119"/>
        <end position="137"/>
    </location>
</feature>
<accession>A0A1T5A6N4</accession>
<keyword evidence="8" id="KW-1185">Reference proteome</keyword>
<feature type="transmembrane region" description="Helical" evidence="5">
    <location>
        <begin position="211"/>
        <end position="233"/>
    </location>
</feature>
<evidence type="ECO:0000256" key="3">
    <source>
        <dbReference type="ARBA" id="ARBA00022989"/>
    </source>
</evidence>
<evidence type="ECO:0000256" key="1">
    <source>
        <dbReference type="ARBA" id="ARBA00004141"/>
    </source>
</evidence>
<dbReference type="SUPFAM" id="SSF52091">
    <property type="entry name" value="SpoIIaa-like"/>
    <property type="match status" value="1"/>
</dbReference>
<dbReference type="InterPro" id="IPR002645">
    <property type="entry name" value="STAS_dom"/>
</dbReference>
<dbReference type="Pfam" id="PF00916">
    <property type="entry name" value="Sulfate_transp"/>
    <property type="match status" value="2"/>
</dbReference>
<feature type="transmembrane region" description="Helical" evidence="5">
    <location>
        <begin position="18"/>
        <end position="38"/>
    </location>
</feature>
<evidence type="ECO:0000259" key="6">
    <source>
        <dbReference type="PROSITE" id="PS50801"/>
    </source>
</evidence>
<dbReference type="InterPro" id="IPR001902">
    <property type="entry name" value="SLC26A/SulP_fam"/>
</dbReference>
<dbReference type="Pfam" id="PF01740">
    <property type="entry name" value="STAS"/>
    <property type="match status" value="1"/>
</dbReference>
<feature type="transmembrane region" description="Helical" evidence="5">
    <location>
        <begin position="85"/>
        <end position="107"/>
    </location>
</feature>
<keyword evidence="3 5" id="KW-1133">Transmembrane helix</keyword>
<dbReference type="InterPro" id="IPR036513">
    <property type="entry name" value="STAS_dom_sf"/>
</dbReference>
<dbReference type="Proteomes" id="UP000243406">
    <property type="component" value="Unassembled WGS sequence"/>
</dbReference>
<evidence type="ECO:0000256" key="5">
    <source>
        <dbReference type="SAM" id="Phobius"/>
    </source>
</evidence>
<feature type="domain" description="STAS" evidence="6">
    <location>
        <begin position="382"/>
        <end position="493"/>
    </location>
</feature>
<feature type="transmembrane region" description="Helical" evidence="5">
    <location>
        <begin position="168"/>
        <end position="191"/>
    </location>
</feature>
<dbReference type="GO" id="GO:0016020">
    <property type="term" value="C:membrane"/>
    <property type="evidence" value="ECO:0007669"/>
    <property type="project" value="UniProtKB-SubCell"/>
</dbReference>
<proteinExistence type="predicted"/>
<protein>
    <submittedName>
        <fullName evidence="7">Sulfate permease, SulP family</fullName>
    </submittedName>
</protein>